<protein>
    <recommendedName>
        <fullName evidence="3">HEAT repeat domain-containing protein</fullName>
    </recommendedName>
</protein>
<dbReference type="AlphaFoldDB" id="M5SB83"/>
<dbReference type="InterPro" id="IPR011989">
    <property type="entry name" value="ARM-like"/>
</dbReference>
<dbReference type="PROSITE" id="PS50077">
    <property type="entry name" value="HEAT_REPEAT"/>
    <property type="match status" value="1"/>
</dbReference>
<organism evidence="1 2">
    <name type="scientific">Rhodopirellula europaea SH398</name>
    <dbReference type="NCBI Taxonomy" id="1263868"/>
    <lineage>
        <taxon>Bacteria</taxon>
        <taxon>Pseudomonadati</taxon>
        <taxon>Planctomycetota</taxon>
        <taxon>Planctomycetia</taxon>
        <taxon>Pirellulales</taxon>
        <taxon>Pirellulaceae</taxon>
        <taxon>Rhodopirellula</taxon>
    </lineage>
</organism>
<evidence type="ECO:0000313" key="1">
    <source>
        <dbReference type="EMBL" id="EMI28898.1"/>
    </source>
</evidence>
<accession>M5SB83</accession>
<dbReference type="InterPro" id="IPR016024">
    <property type="entry name" value="ARM-type_fold"/>
</dbReference>
<dbReference type="InterPro" id="IPR021133">
    <property type="entry name" value="HEAT_type_2"/>
</dbReference>
<evidence type="ECO:0000313" key="2">
    <source>
        <dbReference type="Proteomes" id="UP000011996"/>
    </source>
</evidence>
<name>M5SB83_9BACT</name>
<comment type="caution">
    <text evidence="1">The sequence shown here is derived from an EMBL/GenBank/DDBJ whole genome shotgun (WGS) entry which is preliminary data.</text>
</comment>
<dbReference type="Gene3D" id="1.25.10.10">
    <property type="entry name" value="Leucine-rich Repeat Variant"/>
    <property type="match status" value="1"/>
</dbReference>
<sequence length="131" mass="14217">MTDSVTWALGAIGENAIEPLAKAARSGDSQLHRRMACYALGRYAPHATAKMTILSSLLNDSDPEIRRAAAGSLISLGQHLGRDHEYRDSPLSDDEAAAAKQLHPLISTFVGDETLDSEFAEQALMWLTPLR</sequence>
<gene>
    <name evidence="1" type="ORF">RESH_00562</name>
</gene>
<proteinExistence type="predicted"/>
<evidence type="ECO:0008006" key="3">
    <source>
        <dbReference type="Google" id="ProtNLM"/>
    </source>
</evidence>
<dbReference type="SUPFAM" id="SSF48371">
    <property type="entry name" value="ARM repeat"/>
    <property type="match status" value="1"/>
</dbReference>
<dbReference type="Pfam" id="PF13646">
    <property type="entry name" value="HEAT_2"/>
    <property type="match status" value="1"/>
</dbReference>
<dbReference type="EMBL" id="ANOF01000015">
    <property type="protein sequence ID" value="EMI28898.1"/>
    <property type="molecule type" value="Genomic_DNA"/>
</dbReference>
<dbReference type="PATRIC" id="fig|1263868.3.peg.616"/>
<reference evidence="1 2" key="1">
    <citation type="journal article" date="2013" name="Mar. Genomics">
        <title>Expression of sulfatases in Rhodopirellula baltica and the diversity of sulfatases in the genus Rhodopirellula.</title>
        <authorList>
            <person name="Wegner C.E."/>
            <person name="Richter-Heitmann T."/>
            <person name="Klindworth A."/>
            <person name="Klockow C."/>
            <person name="Richter M."/>
            <person name="Achstetter T."/>
            <person name="Glockner F.O."/>
            <person name="Harder J."/>
        </authorList>
    </citation>
    <scope>NUCLEOTIDE SEQUENCE [LARGE SCALE GENOMIC DNA]</scope>
    <source>
        <strain evidence="1 2">SH398</strain>
    </source>
</reference>
<dbReference type="Proteomes" id="UP000011996">
    <property type="component" value="Unassembled WGS sequence"/>
</dbReference>